<feature type="signal peptide" evidence="1">
    <location>
        <begin position="1"/>
        <end position="18"/>
    </location>
</feature>
<organism evidence="2 3">
    <name type="scientific">Noviherbaspirillum cavernae</name>
    <dbReference type="NCBI Taxonomy" id="2320862"/>
    <lineage>
        <taxon>Bacteria</taxon>
        <taxon>Pseudomonadati</taxon>
        <taxon>Pseudomonadota</taxon>
        <taxon>Betaproteobacteria</taxon>
        <taxon>Burkholderiales</taxon>
        <taxon>Oxalobacteraceae</taxon>
        <taxon>Noviherbaspirillum</taxon>
    </lineage>
</organism>
<keyword evidence="1" id="KW-0732">Signal</keyword>
<dbReference type="GO" id="GO:0016787">
    <property type="term" value="F:hydrolase activity"/>
    <property type="evidence" value="ECO:0007669"/>
    <property type="project" value="UniProtKB-KW"/>
</dbReference>
<dbReference type="OrthoDB" id="5451115at2"/>
<dbReference type="AlphaFoldDB" id="A0A418WY72"/>
<reference evidence="2 3" key="1">
    <citation type="submission" date="2018-09" db="EMBL/GenBank/DDBJ databases">
        <authorList>
            <person name="Zhu H."/>
        </authorList>
    </citation>
    <scope>NUCLEOTIDE SEQUENCE [LARGE SCALE GENOMIC DNA]</scope>
    <source>
        <strain evidence="2 3">K2R10-39</strain>
    </source>
</reference>
<evidence type="ECO:0000256" key="1">
    <source>
        <dbReference type="SAM" id="SignalP"/>
    </source>
</evidence>
<dbReference type="Gene3D" id="3.40.50.1820">
    <property type="entry name" value="alpha/beta hydrolase"/>
    <property type="match status" value="1"/>
</dbReference>
<dbReference type="RefSeq" id="WP_119736660.1">
    <property type="nucleotide sequence ID" value="NZ_QYUN01000002.1"/>
</dbReference>
<gene>
    <name evidence="2" type="ORF">D3870_03345</name>
</gene>
<dbReference type="EMBL" id="QYUN01000002">
    <property type="protein sequence ID" value="RJG05180.1"/>
    <property type="molecule type" value="Genomic_DNA"/>
</dbReference>
<name>A0A418WY72_9BURK</name>
<dbReference type="PROSITE" id="PS51257">
    <property type="entry name" value="PROKAR_LIPOPROTEIN"/>
    <property type="match status" value="1"/>
</dbReference>
<dbReference type="SUPFAM" id="SSF53474">
    <property type="entry name" value="alpha/beta-Hydrolases"/>
    <property type="match status" value="1"/>
</dbReference>
<protein>
    <submittedName>
        <fullName evidence="2">Alpha/beta hydrolase</fullName>
    </submittedName>
</protein>
<evidence type="ECO:0000313" key="2">
    <source>
        <dbReference type="EMBL" id="RJG05180.1"/>
    </source>
</evidence>
<evidence type="ECO:0000313" key="3">
    <source>
        <dbReference type="Proteomes" id="UP000285190"/>
    </source>
</evidence>
<sequence length="276" mass="30216">MWKSILPLLLALGLTSCATISPETRRHHADTLASAEGWQRLTLPTQHFVLAAYAPAAIRSDKILTVYIEGDGMAWLTRSQPSDDPTPRQPVSLELALRHTRGNAAYLARPCQYVAGADRRGCDEPYWTARRFAPEVIDASNEAIDALKRRFDAQQLVLAGYSGGGAVAALVAARRSDVVRLVTVAGNLDHAAWTRLHRVLPLEGSLNAADAWQSLQDIPQLHFVGGKDATIPPGMTASYLSRFPVARRPEMRVVEDFSHVCCWAGQWPALSSQAFP</sequence>
<keyword evidence="3" id="KW-1185">Reference proteome</keyword>
<comment type="caution">
    <text evidence="2">The sequence shown here is derived from an EMBL/GenBank/DDBJ whole genome shotgun (WGS) entry which is preliminary data.</text>
</comment>
<dbReference type="Proteomes" id="UP000285190">
    <property type="component" value="Unassembled WGS sequence"/>
</dbReference>
<proteinExistence type="predicted"/>
<accession>A0A418WY72</accession>
<dbReference type="InterPro" id="IPR029058">
    <property type="entry name" value="AB_hydrolase_fold"/>
</dbReference>
<keyword evidence="2" id="KW-0378">Hydrolase</keyword>
<feature type="chain" id="PRO_5019086467" evidence="1">
    <location>
        <begin position="19"/>
        <end position="276"/>
    </location>
</feature>